<dbReference type="GO" id="GO:0051701">
    <property type="term" value="P:biological process involved in interaction with host"/>
    <property type="evidence" value="ECO:0007669"/>
    <property type="project" value="UniProtKB-ARBA"/>
</dbReference>
<sequence length="343" mass="34961">MGITHLSGLEVAGIPTMGMSGLPLTTGSVYFVDYVNGSDGNSGAADQPLQTLYGAHYKMTAGQNDVAVIVGDGSTAATQRLSLANAQVLDPTASAGTLVWSKNACHIVGMCAPTMVSQRARIAPPTGTYTMATFGSGNFVTVSASGCIFANFSVFNGFSTGGASQIAWTDSGGRNYYSNVMFGGAGDAASAQSTSSRSLLISGSTGEHTFDSCEFGLDTVTRTVANATLQFSGGSPRNTFRGCNFSFQTSAATTLGIIVAAAAGIDRWQKFDRCTFINSIQSTSTTMNGLSTLPASAGGLLLMTNCTLVGITEFGTDATSRGQIYVDGAAPTAGTSGIAVNPT</sequence>
<name>A0A6J5PDI2_9CAUD</name>
<proteinExistence type="predicted"/>
<gene>
    <name evidence="4" type="ORF">UFOVP1413_44</name>
    <name evidence="3" type="ORF">UFOVP893_60</name>
</gene>
<evidence type="ECO:0000313" key="4">
    <source>
        <dbReference type="EMBL" id="CAB4210733.1"/>
    </source>
</evidence>
<evidence type="ECO:0000256" key="2">
    <source>
        <dbReference type="ARBA" id="ARBA00022844"/>
    </source>
</evidence>
<reference evidence="3" key="1">
    <citation type="submission" date="2020-05" db="EMBL/GenBank/DDBJ databases">
        <authorList>
            <person name="Chiriac C."/>
            <person name="Salcher M."/>
            <person name="Ghai R."/>
            <person name="Kavagutti S V."/>
        </authorList>
    </citation>
    <scope>NUCLEOTIDE SEQUENCE</scope>
</reference>
<dbReference type="InterPro" id="IPR011050">
    <property type="entry name" value="Pectin_lyase_fold/virulence"/>
</dbReference>
<dbReference type="GO" id="GO:0019058">
    <property type="term" value="P:viral life cycle"/>
    <property type="evidence" value="ECO:0007669"/>
    <property type="project" value="UniProtKB-ARBA"/>
</dbReference>
<comment type="subcellular location">
    <subcellularLocation>
        <location evidence="1">Virion</location>
    </subcellularLocation>
</comment>
<keyword evidence="2" id="KW-0946">Virion</keyword>
<evidence type="ECO:0000256" key="1">
    <source>
        <dbReference type="ARBA" id="ARBA00004328"/>
    </source>
</evidence>
<dbReference type="GO" id="GO:0044423">
    <property type="term" value="C:virion component"/>
    <property type="evidence" value="ECO:0007669"/>
    <property type="project" value="UniProtKB-KW"/>
</dbReference>
<dbReference type="EMBL" id="LR796841">
    <property type="protein sequence ID" value="CAB4169182.1"/>
    <property type="molecule type" value="Genomic_DNA"/>
</dbReference>
<dbReference type="InterPro" id="IPR012334">
    <property type="entry name" value="Pectin_lyas_fold"/>
</dbReference>
<accession>A0A6J5PDI2</accession>
<dbReference type="Gene3D" id="2.160.20.10">
    <property type="entry name" value="Single-stranded right-handed beta-helix, Pectin lyase-like"/>
    <property type="match status" value="1"/>
</dbReference>
<evidence type="ECO:0000313" key="3">
    <source>
        <dbReference type="EMBL" id="CAB4169182.1"/>
    </source>
</evidence>
<organism evidence="3">
    <name type="scientific">uncultured Caudovirales phage</name>
    <dbReference type="NCBI Taxonomy" id="2100421"/>
    <lineage>
        <taxon>Viruses</taxon>
        <taxon>Duplodnaviria</taxon>
        <taxon>Heunggongvirae</taxon>
        <taxon>Uroviricota</taxon>
        <taxon>Caudoviricetes</taxon>
        <taxon>Peduoviridae</taxon>
        <taxon>Maltschvirus</taxon>
        <taxon>Maltschvirus maltsch</taxon>
    </lineage>
</organism>
<protein>
    <submittedName>
        <fullName evidence="3">Uncharacterized protein</fullName>
    </submittedName>
</protein>
<dbReference type="EMBL" id="LR797364">
    <property type="protein sequence ID" value="CAB4210733.1"/>
    <property type="molecule type" value="Genomic_DNA"/>
</dbReference>
<dbReference type="SUPFAM" id="SSF51126">
    <property type="entry name" value="Pectin lyase-like"/>
    <property type="match status" value="1"/>
</dbReference>